<dbReference type="PANTHER" id="PTHR44757:SF2">
    <property type="entry name" value="BIOFILM ARCHITECTURE MAINTENANCE PROTEIN MBAA"/>
    <property type="match status" value="1"/>
</dbReference>
<dbReference type="SUPFAM" id="SSF55073">
    <property type="entry name" value="Nucleotide cyclase"/>
    <property type="match status" value="1"/>
</dbReference>
<dbReference type="PROSITE" id="PS50096">
    <property type="entry name" value="IQ"/>
    <property type="match status" value="1"/>
</dbReference>
<dbReference type="Pfam" id="PF07495">
    <property type="entry name" value="Y_Y_Y"/>
    <property type="match status" value="1"/>
</dbReference>
<dbReference type="InterPro" id="IPR001633">
    <property type="entry name" value="EAL_dom"/>
</dbReference>
<comment type="caution">
    <text evidence="4">The sequence shown here is derived from an EMBL/GenBank/DDBJ whole genome shotgun (WGS) entry which is preliminary data.</text>
</comment>
<dbReference type="InterPro" id="IPR011110">
    <property type="entry name" value="Reg_prop"/>
</dbReference>
<dbReference type="Pfam" id="PF07494">
    <property type="entry name" value="Reg_prop"/>
    <property type="match status" value="4"/>
</dbReference>
<dbReference type="Gene3D" id="3.20.20.450">
    <property type="entry name" value="EAL domain"/>
    <property type="match status" value="1"/>
</dbReference>
<evidence type="ECO:0000256" key="1">
    <source>
        <dbReference type="SAM" id="SignalP"/>
    </source>
</evidence>
<dbReference type="SMART" id="SM00267">
    <property type="entry name" value="GGDEF"/>
    <property type="match status" value="1"/>
</dbReference>
<dbReference type="SMART" id="SM00052">
    <property type="entry name" value="EAL"/>
    <property type="match status" value="1"/>
</dbReference>
<dbReference type="CDD" id="cd01949">
    <property type="entry name" value="GGDEF"/>
    <property type="match status" value="1"/>
</dbReference>
<keyword evidence="1" id="KW-0732">Signal</keyword>
<dbReference type="InterPro" id="IPR052155">
    <property type="entry name" value="Biofilm_reg_signaling"/>
</dbReference>
<proteinExistence type="predicted"/>
<dbReference type="InterPro" id="IPR029787">
    <property type="entry name" value="Nucleotide_cyclase"/>
</dbReference>
<keyword evidence="5" id="KW-1185">Reference proteome</keyword>
<dbReference type="Proteomes" id="UP000613768">
    <property type="component" value="Unassembled WGS sequence"/>
</dbReference>
<evidence type="ECO:0000313" key="4">
    <source>
        <dbReference type="EMBL" id="MBD8525874.1"/>
    </source>
</evidence>
<dbReference type="PROSITE" id="PS50883">
    <property type="entry name" value="EAL"/>
    <property type="match status" value="1"/>
</dbReference>
<dbReference type="InterPro" id="IPR000160">
    <property type="entry name" value="GGDEF_dom"/>
</dbReference>
<dbReference type="Pfam" id="PF00990">
    <property type="entry name" value="GGDEF"/>
    <property type="match status" value="1"/>
</dbReference>
<evidence type="ECO:0000313" key="5">
    <source>
        <dbReference type="Proteomes" id="UP000613768"/>
    </source>
</evidence>
<dbReference type="Pfam" id="PF00563">
    <property type="entry name" value="EAL"/>
    <property type="match status" value="1"/>
</dbReference>
<dbReference type="InterPro" id="IPR011123">
    <property type="entry name" value="Y_Y_Y"/>
</dbReference>
<feature type="domain" description="GGDEF" evidence="3">
    <location>
        <begin position="882"/>
        <end position="1018"/>
    </location>
</feature>
<evidence type="ECO:0000259" key="3">
    <source>
        <dbReference type="PROSITE" id="PS50887"/>
    </source>
</evidence>
<accession>A0AAW3ZK23</accession>
<organism evidence="4 5">
    <name type="scientific">Pseudomarimonas arenosa</name>
    <dbReference type="NCBI Taxonomy" id="2774145"/>
    <lineage>
        <taxon>Bacteria</taxon>
        <taxon>Pseudomonadati</taxon>
        <taxon>Pseudomonadota</taxon>
        <taxon>Gammaproteobacteria</taxon>
        <taxon>Lysobacterales</taxon>
        <taxon>Lysobacteraceae</taxon>
        <taxon>Pseudomarimonas</taxon>
    </lineage>
</organism>
<dbReference type="SUPFAM" id="SSF141868">
    <property type="entry name" value="EAL domain-like"/>
    <property type="match status" value="1"/>
</dbReference>
<sequence>MTQSARWTLALTLLSFVVMAPNADATPEPVPDQVHRLPLSGALVQNTVTAQLQDRRGLMWFGTLGGLNVYDGYEFRRFPSHPRDASALAEVDIAALHEDAAGHIWVAGFQGWLDRIEPSSGRVSHYGPRLLAALHGSHDVNAPPSRGSAGFVEAVDGGLWIGNSLGLHRYWPAEDRLTSIHTLGPVTDLASAGEGSLWLGGPQGLIRWHPEHGVQAEYRHAPHDPRSLSDNGVTRLLVDPDGGLWVGTGHGLNYLPPAGTAFQRFQHDVDDPQSLGGNVVLALLRDRQGRLWVGGQSGGLSLKIERGFHVLHHEPDNPLSLAVDDVWSLYQDRSGLIWVGTAGGGLNQINPLRFRFDSLRAVPHSENSLRSPFVWDIVGDRHGRLWMTTLAGLERFDPADKTFRLFQPTPGERASNQLQSLLLDRDGTLWVGSVEGVLYRFDADNEQFEQIIDPSRSDGRLGNGRVWYLSEDPDTGQLWISAGNEWLRFDRDQRQVLERHQRLGGQSLVGAAVRVSLYDSDGVLWLGGGNALLRREPGAVEFQAIQHDPQQSDSLSESSVRALYEDPQGNLWIGTQNGLNRLSAENRRRQIYRFDLFSAADGMSNSTVYGILADSSGALWISTNAGLSRFDPQDQGFDNFDAGDGLQANEMNGGAEWQAADGRLYFGGVAGVVHFHPADISPHQHVPAVLFTDVGRLGKDRQRVFHPPSGMLELGPHDLGLSLGFAVADYHVPEKNRFRYRLLGQSEQWVETTRPHFELIRPAAGDYRLELLGAQRDDVWSEQPAILEIRVHPPWWATRSAYLAYALGLGLLAWAYHQAQRARLQREREFSQQLAQAQSLAEANYRLAERHAQIDTLTELPNRASLMEALERYLRVTQASRTPLALLVINLDRFQRINDTLGHQAGDQILRKTAERLAAQVRGEDWLARVGSDEFALIAVGQSQERSNAWLDTLTTRLAGAIGAAHELQDPPLRVTASIGICSFRHEDEQPGDLYTRADIAMHLAKQAGGNCMRHYVTGQREQQQARLNIESRLRGAVQRNEMRAVYQPLIDLRSGHLSGFESLIRWQPANGEPVYPDQFIPVAEESGLIVELGLWMLEEVCQRWAAWGHPDWRVAVNISAHHLRSASLVEQVDSILRHHRVPAHCLKLELTESAMMEYAESAVAQLSALRQRGVKISIDDFGTGFSSLAHLQRLPVDELKIDRSFVNGLSQGEHNRKIVRSIIQLGHALKLDVVAEGIEEPGTVAFLQGLECDIGQGYLFDRPQPADNLQRWLSGEPVQFADVSPISARQG</sequence>
<dbReference type="CDD" id="cd01948">
    <property type="entry name" value="EAL"/>
    <property type="match status" value="1"/>
</dbReference>
<dbReference type="SUPFAM" id="SSF63829">
    <property type="entry name" value="Calcium-dependent phosphotriesterase"/>
    <property type="match status" value="3"/>
</dbReference>
<dbReference type="InterPro" id="IPR015943">
    <property type="entry name" value="WD40/YVTN_repeat-like_dom_sf"/>
</dbReference>
<dbReference type="InterPro" id="IPR043128">
    <property type="entry name" value="Rev_trsase/Diguanyl_cyclase"/>
</dbReference>
<protein>
    <submittedName>
        <fullName evidence="4">EAL domain-containing protein</fullName>
    </submittedName>
</protein>
<dbReference type="NCBIfam" id="TIGR00254">
    <property type="entry name" value="GGDEF"/>
    <property type="match status" value="1"/>
</dbReference>
<dbReference type="EMBL" id="JACYTR010000013">
    <property type="protein sequence ID" value="MBD8525874.1"/>
    <property type="molecule type" value="Genomic_DNA"/>
</dbReference>
<feature type="chain" id="PRO_5043442110" evidence="1">
    <location>
        <begin position="21"/>
        <end position="1292"/>
    </location>
</feature>
<reference evidence="4 5" key="1">
    <citation type="submission" date="2020-09" db="EMBL/GenBank/DDBJ databases">
        <title>Pseudoxanthomonas sp. CAU 1598 isolated from sand of Yaerae Beach.</title>
        <authorList>
            <person name="Kim W."/>
        </authorList>
    </citation>
    <scope>NUCLEOTIDE SEQUENCE [LARGE SCALE GENOMIC DNA]</scope>
    <source>
        <strain evidence="4 5">CAU 1598</strain>
    </source>
</reference>
<name>A0AAW3ZK23_9GAMM</name>
<dbReference type="InterPro" id="IPR035919">
    <property type="entry name" value="EAL_sf"/>
</dbReference>
<dbReference type="Gene3D" id="2.130.10.10">
    <property type="entry name" value="YVTN repeat-like/Quinoprotein amine dehydrogenase"/>
    <property type="match status" value="3"/>
</dbReference>
<dbReference type="RefSeq" id="WP_192029292.1">
    <property type="nucleotide sequence ID" value="NZ_JACYTR010000013.1"/>
</dbReference>
<dbReference type="Gene3D" id="2.60.40.10">
    <property type="entry name" value="Immunoglobulins"/>
    <property type="match status" value="1"/>
</dbReference>
<dbReference type="Gene3D" id="3.30.70.270">
    <property type="match status" value="1"/>
</dbReference>
<gene>
    <name evidence="4" type="ORF">IFO71_08975</name>
</gene>
<dbReference type="PROSITE" id="PS50887">
    <property type="entry name" value="GGDEF"/>
    <property type="match status" value="1"/>
</dbReference>
<feature type="domain" description="EAL" evidence="2">
    <location>
        <begin position="1027"/>
        <end position="1278"/>
    </location>
</feature>
<feature type="signal peptide" evidence="1">
    <location>
        <begin position="1"/>
        <end position="20"/>
    </location>
</feature>
<dbReference type="InterPro" id="IPR013783">
    <property type="entry name" value="Ig-like_fold"/>
</dbReference>
<evidence type="ECO:0000259" key="2">
    <source>
        <dbReference type="PROSITE" id="PS50883"/>
    </source>
</evidence>
<dbReference type="PANTHER" id="PTHR44757">
    <property type="entry name" value="DIGUANYLATE CYCLASE DGCP"/>
    <property type="match status" value="1"/>
</dbReference>